<dbReference type="EMBL" id="JAHCVI010000002">
    <property type="protein sequence ID" value="KAG7288958.1"/>
    <property type="molecule type" value="Genomic_DNA"/>
</dbReference>
<reference evidence="2" key="1">
    <citation type="submission" date="2023-02" db="EMBL/GenBank/DDBJ databases">
        <authorList>
            <person name="Palmer J.M."/>
        </authorList>
    </citation>
    <scope>NUCLEOTIDE SEQUENCE</scope>
    <source>
        <strain evidence="2">FW57</strain>
    </source>
</reference>
<keyword evidence="3" id="KW-1185">Reference proteome</keyword>
<feature type="compositionally biased region" description="Basic residues" evidence="1">
    <location>
        <begin position="1"/>
        <end position="15"/>
    </location>
</feature>
<proteinExistence type="predicted"/>
<dbReference type="PANTHER" id="PTHR38790">
    <property type="entry name" value="2EXR DOMAIN-CONTAINING PROTEIN-RELATED"/>
    <property type="match status" value="1"/>
</dbReference>
<dbReference type="Proteomes" id="UP001197093">
    <property type="component" value="Unassembled WGS sequence"/>
</dbReference>
<feature type="compositionally biased region" description="Basic and acidic residues" evidence="1">
    <location>
        <begin position="16"/>
        <end position="30"/>
    </location>
</feature>
<protein>
    <submittedName>
        <fullName evidence="2">Uncharacterized protein</fullName>
    </submittedName>
</protein>
<name>A0AAD4EWK7_9PEZI</name>
<gene>
    <name evidence="2" type="ORF">NEMBOFW57_005318</name>
</gene>
<evidence type="ECO:0000256" key="1">
    <source>
        <dbReference type="SAM" id="MobiDB-lite"/>
    </source>
</evidence>
<feature type="region of interest" description="Disordered" evidence="1">
    <location>
        <begin position="1"/>
        <end position="30"/>
    </location>
</feature>
<evidence type="ECO:0000313" key="2">
    <source>
        <dbReference type="EMBL" id="KAG7288958.1"/>
    </source>
</evidence>
<sequence>MAKKKKRSKRKGAKNKKTEDEPKKQATELEVQKPIMAMNPQTDSAFFHRLPQELRDHIYGLVFSSTKFAFGRAPKNLTMPNGIRAQVSVAIKPAPNGLAFLRACRRARMEIGDSWLPRVQFWFTDVRIMLDRLSRATPDTVSKIRQLTVGAKQIFLRSKHHAGSYHIESAFKLLQGLRLDQLTVFTSGRRSVDSHTIRGLIQHGSGWKTLRYLTFDSPYQESALRSTPDPSFGKSTWRTGWQSDLEDRDGKASSPSVTVYRGKTLPDGISHDGKWNTKTFIIVVKRGSGVDYQESKVEPRAYVWDRERTEPMTQEEIMAATMGDHIRWDFPGMTWEQIRNAFPQNQSDLWISYHEDEAGIRSICEQDEYEIDDWVLLCHLQE</sequence>
<accession>A0AAD4EWK7</accession>
<evidence type="ECO:0000313" key="3">
    <source>
        <dbReference type="Proteomes" id="UP001197093"/>
    </source>
</evidence>
<organism evidence="2 3">
    <name type="scientific">Staphylotrichum longicolle</name>
    <dbReference type="NCBI Taxonomy" id="669026"/>
    <lineage>
        <taxon>Eukaryota</taxon>
        <taxon>Fungi</taxon>
        <taxon>Dikarya</taxon>
        <taxon>Ascomycota</taxon>
        <taxon>Pezizomycotina</taxon>
        <taxon>Sordariomycetes</taxon>
        <taxon>Sordariomycetidae</taxon>
        <taxon>Sordariales</taxon>
        <taxon>Chaetomiaceae</taxon>
        <taxon>Staphylotrichum</taxon>
    </lineage>
</organism>
<dbReference type="AlphaFoldDB" id="A0AAD4EWK7"/>
<comment type="caution">
    <text evidence="2">The sequence shown here is derived from an EMBL/GenBank/DDBJ whole genome shotgun (WGS) entry which is preliminary data.</text>
</comment>